<dbReference type="Proteomes" id="UP001159363">
    <property type="component" value="Chromosome 4"/>
</dbReference>
<reference evidence="2 3" key="1">
    <citation type="submission" date="2023-02" db="EMBL/GenBank/DDBJ databases">
        <title>LHISI_Scaffold_Assembly.</title>
        <authorList>
            <person name="Stuart O.P."/>
            <person name="Cleave R."/>
            <person name="Magrath M.J.L."/>
            <person name="Mikheyev A.S."/>
        </authorList>
    </citation>
    <scope>NUCLEOTIDE SEQUENCE [LARGE SCALE GENOMIC DNA]</scope>
    <source>
        <strain evidence="2">Daus_M_001</strain>
        <tissue evidence="2">Leg muscle</tissue>
    </source>
</reference>
<proteinExistence type="predicted"/>
<gene>
    <name evidence="2" type="ORF">PR048_015170</name>
</gene>
<keyword evidence="3" id="KW-1185">Reference proteome</keyword>
<name>A0ABQ9HGF8_9NEOP</name>
<protein>
    <submittedName>
        <fullName evidence="2">Uncharacterized protein</fullName>
    </submittedName>
</protein>
<dbReference type="EMBL" id="JARBHB010000005">
    <property type="protein sequence ID" value="KAJ8883327.1"/>
    <property type="molecule type" value="Genomic_DNA"/>
</dbReference>
<feature type="compositionally biased region" description="Basic and acidic residues" evidence="1">
    <location>
        <begin position="25"/>
        <end position="38"/>
    </location>
</feature>
<organism evidence="2 3">
    <name type="scientific">Dryococelus australis</name>
    <dbReference type="NCBI Taxonomy" id="614101"/>
    <lineage>
        <taxon>Eukaryota</taxon>
        <taxon>Metazoa</taxon>
        <taxon>Ecdysozoa</taxon>
        <taxon>Arthropoda</taxon>
        <taxon>Hexapoda</taxon>
        <taxon>Insecta</taxon>
        <taxon>Pterygota</taxon>
        <taxon>Neoptera</taxon>
        <taxon>Polyneoptera</taxon>
        <taxon>Phasmatodea</taxon>
        <taxon>Verophasmatodea</taxon>
        <taxon>Anareolatae</taxon>
        <taxon>Phasmatidae</taxon>
        <taxon>Eurycanthinae</taxon>
        <taxon>Dryococelus</taxon>
    </lineage>
</organism>
<evidence type="ECO:0000313" key="2">
    <source>
        <dbReference type="EMBL" id="KAJ8883327.1"/>
    </source>
</evidence>
<sequence length="67" mass="7529">MEQCRNERSGEMGDPRDNPPISGIVRRDSHLRNMERTGRGLNPVHLGGSYTSARVPPLQDCTLRLVE</sequence>
<evidence type="ECO:0000313" key="3">
    <source>
        <dbReference type="Proteomes" id="UP001159363"/>
    </source>
</evidence>
<evidence type="ECO:0000256" key="1">
    <source>
        <dbReference type="SAM" id="MobiDB-lite"/>
    </source>
</evidence>
<feature type="compositionally biased region" description="Basic and acidic residues" evidence="1">
    <location>
        <begin position="1"/>
        <end position="17"/>
    </location>
</feature>
<feature type="region of interest" description="Disordered" evidence="1">
    <location>
        <begin position="1"/>
        <end position="67"/>
    </location>
</feature>
<accession>A0ABQ9HGF8</accession>
<comment type="caution">
    <text evidence="2">The sequence shown here is derived from an EMBL/GenBank/DDBJ whole genome shotgun (WGS) entry which is preliminary data.</text>
</comment>